<dbReference type="Proteomes" id="UP001153069">
    <property type="component" value="Unassembled WGS sequence"/>
</dbReference>
<dbReference type="AlphaFoldDB" id="A0A9N8EJQ3"/>
<comment type="caution">
    <text evidence="1">The sequence shown here is derived from an EMBL/GenBank/DDBJ whole genome shotgun (WGS) entry which is preliminary data.</text>
</comment>
<proteinExistence type="predicted"/>
<organism evidence="1 2">
    <name type="scientific">Seminavis robusta</name>
    <dbReference type="NCBI Taxonomy" id="568900"/>
    <lineage>
        <taxon>Eukaryota</taxon>
        <taxon>Sar</taxon>
        <taxon>Stramenopiles</taxon>
        <taxon>Ochrophyta</taxon>
        <taxon>Bacillariophyta</taxon>
        <taxon>Bacillariophyceae</taxon>
        <taxon>Bacillariophycidae</taxon>
        <taxon>Naviculales</taxon>
        <taxon>Naviculaceae</taxon>
        <taxon>Seminavis</taxon>
    </lineage>
</organism>
<sequence>MNDDVQIHLSELIAQFATDNQDDLDAATFQSLTAPETLRSISSKAALSLLKVEDAVVTNTEGSTALQDRCVAAMAANWKDVGASLTSDQGLATLKPPVLAKVVAK</sequence>
<accession>A0A9N8EJQ3</accession>
<evidence type="ECO:0000313" key="1">
    <source>
        <dbReference type="EMBL" id="CAB9521379.1"/>
    </source>
</evidence>
<reference evidence="1" key="1">
    <citation type="submission" date="2020-06" db="EMBL/GenBank/DDBJ databases">
        <authorList>
            <consortium name="Plant Systems Biology data submission"/>
        </authorList>
    </citation>
    <scope>NUCLEOTIDE SEQUENCE</scope>
    <source>
        <strain evidence="1">D6</strain>
    </source>
</reference>
<keyword evidence="2" id="KW-1185">Reference proteome</keyword>
<protein>
    <submittedName>
        <fullName evidence="1">Uncharacterized protein</fullName>
    </submittedName>
</protein>
<evidence type="ECO:0000313" key="2">
    <source>
        <dbReference type="Proteomes" id="UP001153069"/>
    </source>
</evidence>
<name>A0A9N8EJQ3_9STRA</name>
<dbReference type="EMBL" id="CAICTM010001187">
    <property type="protein sequence ID" value="CAB9521379.1"/>
    <property type="molecule type" value="Genomic_DNA"/>
</dbReference>
<gene>
    <name evidence="1" type="ORF">SEMRO_1189_G250740.1</name>
</gene>